<dbReference type="GO" id="GO:0048513">
    <property type="term" value="P:animal organ development"/>
    <property type="evidence" value="ECO:0007669"/>
    <property type="project" value="UniProtKB-ARBA"/>
</dbReference>
<proteinExistence type="inferred from homology"/>
<keyword evidence="4" id="KW-0970">Cilium biogenesis/degradation</keyword>
<dbReference type="PANTHER" id="PTHR31363:SF0">
    <property type="entry name" value="TRAF3-INTERACTING PROTEIN 1"/>
    <property type="match status" value="1"/>
</dbReference>
<keyword evidence="3" id="KW-0963">Cytoplasm</keyword>
<dbReference type="InterPro" id="IPR018799">
    <property type="entry name" value="TRAF3IP1"/>
</dbReference>
<dbReference type="OrthoDB" id="10258914at2759"/>
<evidence type="ECO:0000256" key="5">
    <source>
        <dbReference type="ARBA" id="ARBA00023054"/>
    </source>
</evidence>
<keyword evidence="7" id="KW-0966">Cell projection</keyword>
<reference evidence="12" key="1">
    <citation type="submission" date="2021-01" db="EMBL/GenBank/DDBJ databases">
        <authorList>
            <consortium name="Genoscope - CEA"/>
            <person name="William W."/>
        </authorList>
    </citation>
    <scope>NUCLEOTIDE SEQUENCE</scope>
</reference>
<dbReference type="PANTHER" id="PTHR31363">
    <property type="entry name" value="TRAF3-INTERACTING PROTEIN 1"/>
    <property type="match status" value="1"/>
</dbReference>
<evidence type="ECO:0000256" key="9">
    <source>
        <dbReference type="ARBA" id="ARBA00070492"/>
    </source>
</evidence>
<dbReference type="FunFam" id="1.10.418.50:FF:000001">
    <property type="entry name" value="TRAF3-interacting protein 1 isoform X1"/>
    <property type="match status" value="1"/>
</dbReference>
<keyword evidence="5 10" id="KW-0175">Coiled coil</keyword>
<dbReference type="OMA" id="GKNSAPY"/>
<dbReference type="InterPro" id="IPR040468">
    <property type="entry name" value="TRAF3IP1_N"/>
</dbReference>
<organism evidence="12 13">
    <name type="scientific">Paramecium octaurelia</name>
    <dbReference type="NCBI Taxonomy" id="43137"/>
    <lineage>
        <taxon>Eukaryota</taxon>
        <taxon>Sar</taxon>
        <taxon>Alveolata</taxon>
        <taxon>Ciliophora</taxon>
        <taxon>Intramacronucleata</taxon>
        <taxon>Oligohymenophorea</taxon>
        <taxon>Peniculida</taxon>
        <taxon>Parameciidae</taxon>
        <taxon>Paramecium</taxon>
    </lineage>
</organism>
<evidence type="ECO:0000256" key="6">
    <source>
        <dbReference type="ARBA" id="ARBA00023212"/>
    </source>
</evidence>
<evidence type="ECO:0000259" key="11">
    <source>
        <dbReference type="Pfam" id="PF10243"/>
    </source>
</evidence>
<dbReference type="EMBL" id="CAJJDP010000084">
    <property type="protein sequence ID" value="CAD8185270.1"/>
    <property type="molecule type" value="Genomic_DNA"/>
</dbReference>
<evidence type="ECO:0000256" key="1">
    <source>
        <dbReference type="ARBA" id="ARBA00004120"/>
    </source>
</evidence>
<dbReference type="GO" id="GO:0030992">
    <property type="term" value="C:intraciliary transport particle B"/>
    <property type="evidence" value="ECO:0007669"/>
    <property type="project" value="TreeGrafter"/>
</dbReference>
<feature type="domain" description="TRAF3-interacting protein 1 N-terminal" evidence="11">
    <location>
        <begin position="4"/>
        <end position="115"/>
    </location>
</feature>
<comment type="caution">
    <text evidence="12">The sequence shown here is derived from an EMBL/GenBank/DDBJ whole genome shotgun (WGS) entry which is preliminary data.</text>
</comment>
<evidence type="ECO:0000256" key="3">
    <source>
        <dbReference type="ARBA" id="ARBA00022490"/>
    </source>
</evidence>
<evidence type="ECO:0000313" key="12">
    <source>
        <dbReference type="EMBL" id="CAD8185270.1"/>
    </source>
</evidence>
<keyword evidence="6" id="KW-0206">Cytoskeleton</keyword>
<accession>A0A8S1W7N6</accession>
<protein>
    <recommendedName>
        <fullName evidence="9">TRAF3-interacting protein 1</fullName>
    </recommendedName>
</protein>
<dbReference type="GO" id="GO:0060271">
    <property type="term" value="P:cilium assembly"/>
    <property type="evidence" value="ECO:0007669"/>
    <property type="project" value="TreeGrafter"/>
</dbReference>
<evidence type="ECO:0000256" key="2">
    <source>
        <dbReference type="ARBA" id="ARBA00004430"/>
    </source>
</evidence>
<feature type="coiled-coil region" evidence="10">
    <location>
        <begin position="164"/>
        <end position="194"/>
    </location>
</feature>
<evidence type="ECO:0000256" key="4">
    <source>
        <dbReference type="ARBA" id="ARBA00022794"/>
    </source>
</evidence>
<comment type="subcellular location">
    <subcellularLocation>
        <location evidence="2">Cytoplasm</location>
        <location evidence="2">Cytoskeleton</location>
        <location evidence="2">Cilium axoneme</location>
    </subcellularLocation>
    <subcellularLocation>
        <location evidence="1">Cytoplasm</location>
        <location evidence="1">Cytoskeleton</location>
        <location evidence="1">Cilium basal body</location>
    </subcellularLocation>
</comment>
<dbReference type="GO" id="GO:0008017">
    <property type="term" value="F:microtubule binding"/>
    <property type="evidence" value="ECO:0007669"/>
    <property type="project" value="InterPro"/>
</dbReference>
<keyword evidence="13" id="KW-1185">Reference proteome</keyword>
<evidence type="ECO:0000256" key="7">
    <source>
        <dbReference type="ARBA" id="ARBA00023273"/>
    </source>
</evidence>
<dbReference type="GO" id="GO:0036064">
    <property type="term" value="C:ciliary basal body"/>
    <property type="evidence" value="ECO:0007669"/>
    <property type="project" value="TreeGrafter"/>
</dbReference>
<dbReference type="GO" id="GO:0048731">
    <property type="term" value="P:system development"/>
    <property type="evidence" value="ECO:0007669"/>
    <property type="project" value="UniProtKB-ARBA"/>
</dbReference>
<dbReference type="GO" id="GO:0042073">
    <property type="term" value="P:intraciliary transport"/>
    <property type="evidence" value="ECO:0007669"/>
    <property type="project" value="TreeGrafter"/>
</dbReference>
<evidence type="ECO:0000256" key="8">
    <source>
        <dbReference type="ARBA" id="ARBA00043971"/>
    </source>
</evidence>
<evidence type="ECO:0000313" key="13">
    <source>
        <dbReference type="Proteomes" id="UP000683925"/>
    </source>
</evidence>
<dbReference type="Proteomes" id="UP000683925">
    <property type="component" value="Unassembled WGS sequence"/>
</dbReference>
<comment type="similarity">
    <text evidence="8">Belongs to the TRAF3IP1 family.</text>
</comment>
<sequence>MADFWKPTADLYSALFEKPKMTQKLLEKPPFKYIFDIIMETTKLTGFINGLYTDDELDVTYYDNKQKKLMFLQKIIELTSMMLKEEIAAKPGKIAAGLEPENTNLLLQAIYRAAVSGKNSAPYIEDVLAIIGANPKDQEVQAQAIYNCKPIQQQIPNESKLLPYQIIQKQQQQIQELENELKQKNEIILQSQSA</sequence>
<evidence type="ECO:0000256" key="10">
    <source>
        <dbReference type="SAM" id="Coils"/>
    </source>
</evidence>
<dbReference type="GO" id="GO:0005930">
    <property type="term" value="C:axoneme"/>
    <property type="evidence" value="ECO:0007669"/>
    <property type="project" value="UniProtKB-SubCell"/>
</dbReference>
<name>A0A8S1W7N6_PAROT</name>
<dbReference type="GO" id="GO:0070507">
    <property type="term" value="P:regulation of microtubule cytoskeleton organization"/>
    <property type="evidence" value="ECO:0007669"/>
    <property type="project" value="TreeGrafter"/>
</dbReference>
<dbReference type="Pfam" id="PF10243">
    <property type="entry name" value="MIP-T3"/>
    <property type="match status" value="1"/>
</dbReference>
<gene>
    <name evidence="12" type="ORF">POCTA_138.1.T0850088</name>
</gene>
<dbReference type="AlphaFoldDB" id="A0A8S1W7N6"/>